<reference evidence="2" key="1">
    <citation type="submission" date="2017-09" db="EMBL/GenBank/DDBJ databases">
        <authorList>
            <person name="Feng G."/>
            <person name="Zhu H."/>
        </authorList>
    </citation>
    <scope>NUCLEOTIDE SEQUENCE [LARGE SCALE GENOMIC DNA]</scope>
    <source>
        <strain evidence="2">1PNM-20</strain>
    </source>
</reference>
<comment type="caution">
    <text evidence="1">The sequence shown here is derived from an EMBL/GenBank/DDBJ whole genome shotgun (WGS) entry which is preliminary data.</text>
</comment>
<name>A0A2A2SDM3_9SPHN</name>
<gene>
    <name evidence="1" type="ORF">CKY28_15090</name>
</gene>
<organism evidence="1 2">
    <name type="scientific">Sphingomonas lenta</name>
    <dbReference type="NCBI Taxonomy" id="1141887"/>
    <lineage>
        <taxon>Bacteria</taxon>
        <taxon>Pseudomonadati</taxon>
        <taxon>Pseudomonadota</taxon>
        <taxon>Alphaproteobacteria</taxon>
        <taxon>Sphingomonadales</taxon>
        <taxon>Sphingomonadaceae</taxon>
        <taxon>Sphingomonas</taxon>
    </lineage>
</organism>
<dbReference type="EMBL" id="NSLI01000004">
    <property type="protein sequence ID" value="PAX07338.1"/>
    <property type="molecule type" value="Genomic_DNA"/>
</dbReference>
<evidence type="ECO:0000313" key="2">
    <source>
        <dbReference type="Proteomes" id="UP000218151"/>
    </source>
</evidence>
<keyword evidence="2" id="KW-1185">Reference proteome</keyword>
<protein>
    <submittedName>
        <fullName evidence="1">Uncharacterized protein</fullName>
    </submittedName>
</protein>
<proteinExistence type="predicted"/>
<evidence type="ECO:0000313" key="1">
    <source>
        <dbReference type="EMBL" id="PAX07338.1"/>
    </source>
</evidence>
<accession>A0A2A2SDM3</accession>
<dbReference type="Proteomes" id="UP000218151">
    <property type="component" value="Unassembled WGS sequence"/>
</dbReference>
<sequence>MRRRMFDGFPKSKFNIVTSEGVLRGTTEAIATGKEIIVPDQNVIIQPGDEMRRTLPNGTDETFDVIDPVFMQETFGIPGHFQVKVRKKGMFPHGTGGNYTISVTGPNSRVNIGSTDQSTNINIDQSVISKVRQAITAQVEDNAERAALLSALADMESAGDKSALSAAYQRFISSAANHMSVIAPFLPALGQMFGG</sequence>
<dbReference type="AlphaFoldDB" id="A0A2A2SDM3"/>